<dbReference type="Proteomes" id="UP000239406">
    <property type="component" value="Unassembled WGS sequence"/>
</dbReference>
<evidence type="ECO:0000313" key="1">
    <source>
        <dbReference type="EMBL" id="PPE69503.1"/>
    </source>
</evidence>
<dbReference type="RefSeq" id="WP_104357797.1">
    <property type="nucleotide sequence ID" value="NZ_CP064338.1"/>
</dbReference>
<name>A0A2S5T3E1_9BURK</name>
<comment type="caution">
    <text evidence="1">The sequence shown here is derived from an EMBL/GenBank/DDBJ whole genome shotgun (WGS) entry which is preliminary data.</text>
</comment>
<gene>
    <name evidence="1" type="ORF">C1702_11210</name>
</gene>
<dbReference type="EMBL" id="PSNY01000011">
    <property type="protein sequence ID" value="PPE69503.1"/>
    <property type="molecule type" value="Genomic_DNA"/>
</dbReference>
<dbReference type="InterPro" id="IPR056912">
    <property type="entry name" value="Phage_JBD30_tail_term-like"/>
</dbReference>
<proteinExistence type="predicted"/>
<evidence type="ECO:0008006" key="3">
    <source>
        <dbReference type="Google" id="ProtNLM"/>
    </source>
</evidence>
<dbReference type="AlphaFoldDB" id="A0A2S5T3E1"/>
<evidence type="ECO:0000313" key="2">
    <source>
        <dbReference type="Proteomes" id="UP000239406"/>
    </source>
</evidence>
<dbReference type="Pfam" id="PF23840">
    <property type="entry name" value="Phage_tail_terminator"/>
    <property type="match status" value="1"/>
</dbReference>
<reference evidence="1 2" key="1">
    <citation type="submission" date="2018-02" db="EMBL/GenBank/DDBJ databases">
        <title>Reclassifiation of [Polyangium] brachysporum DSM 7029 as Guopingzhaonella breviflexa gen. nov., sp. nov., a member of the family Comamonadaceae.</title>
        <authorList>
            <person name="Tang B."/>
        </authorList>
    </citation>
    <scope>NUCLEOTIDE SEQUENCE [LARGE SCALE GENOMIC DNA]</scope>
    <source>
        <strain evidence="1 2">DSM 15344</strain>
    </source>
</reference>
<sequence>MQTDTYFALEPLLLERLRTIPSLAVISVTDADDKTLFNTVEPTAVVAFQGDSRKDSNDFAVLLESRWSVSLFIRGHGAKERSVEEGQLLMSIVQALHGWCPGDGFGSLELQGTDPESYDGGTLREYALLFSVDTTLYTRGGR</sequence>
<keyword evidence="2" id="KW-1185">Reference proteome</keyword>
<protein>
    <recommendedName>
        <fullName evidence="3">DUF3168 domain-containing protein</fullName>
    </recommendedName>
</protein>
<organism evidence="1 2">
    <name type="scientific">Caldimonas thermodepolymerans</name>
    <dbReference type="NCBI Taxonomy" id="215580"/>
    <lineage>
        <taxon>Bacteria</taxon>
        <taxon>Pseudomonadati</taxon>
        <taxon>Pseudomonadota</taxon>
        <taxon>Betaproteobacteria</taxon>
        <taxon>Burkholderiales</taxon>
        <taxon>Sphaerotilaceae</taxon>
        <taxon>Caldimonas</taxon>
    </lineage>
</organism>
<accession>A0A2S5T3E1</accession>